<evidence type="ECO:0008006" key="3">
    <source>
        <dbReference type="Google" id="ProtNLM"/>
    </source>
</evidence>
<proteinExistence type="predicted"/>
<evidence type="ECO:0000313" key="2">
    <source>
        <dbReference type="Proteomes" id="UP001500842"/>
    </source>
</evidence>
<organism evidence="1 2">
    <name type="scientific">Nocardioides humi</name>
    <dbReference type="NCBI Taxonomy" id="449461"/>
    <lineage>
        <taxon>Bacteria</taxon>
        <taxon>Bacillati</taxon>
        <taxon>Actinomycetota</taxon>
        <taxon>Actinomycetes</taxon>
        <taxon>Propionibacteriales</taxon>
        <taxon>Nocardioidaceae</taxon>
        <taxon>Nocardioides</taxon>
    </lineage>
</organism>
<comment type="caution">
    <text evidence="1">The sequence shown here is derived from an EMBL/GenBank/DDBJ whole genome shotgun (WGS) entry which is preliminary data.</text>
</comment>
<keyword evidence="2" id="KW-1185">Reference proteome</keyword>
<dbReference type="EMBL" id="BAAAOR010000003">
    <property type="protein sequence ID" value="GAA1503545.1"/>
    <property type="molecule type" value="Genomic_DNA"/>
</dbReference>
<gene>
    <name evidence="1" type="ORF">GCM10009788_03420</name>
</gene>
<accession>A0ABN1ZSG8</accession>
<sequence length="446" mass="47993">MLPRFEIVARHRPVALVAAPDTFPLRAPFGAVEAGLTGAAAELRLAGPDGTRLAVRLEDGRASLRVGEQAVRSRRYGRVATPPLRLGLTLTGSHLAVLTLEGDAWVVRGRIDLREAGGPDTRDPEWLAGLTWEASGGVDDVRAGAFGQLGLRDIRLVSHADGSPYRTAEGDVLLTATSAGPGFFDTAHTSVWSLSPAGELAWRSDLFFERPDRPGVYGDHATHLVRDGERWLVATSTWSDFPARKADRVPGALGITLAESAADLTRGQHVLPTRRLDLPADGPSVGMWDPHLVRVGGTDGTGGWLVGYVSARRFFDFHPVLAAGPTLDHLALRGAATDRRATEGTTLLRVGEDWKVLASDGRDNRRTVRGRFPVFDTALREVGTLAAPYPTNIPWPTVVPPDPGVPGDAWRLVTFDGHRYGGRLAGYGTHGDVVVMREVPRQSRSA</sequence>
<protein>
    <recommendedName>
        <fullName evidence="3">Methane oxygenase PmoA</fullName>
    </recommendedName>
</protein>
<reference evidence="1 2" key="1">
    <citation type="journal article" date="2019" name="Int. J. Syst. Evol. Microbiol.">
        <title>The Global Catalogue of Microorganisms (GCM) 10K type strain sequencing project: providing services to taxonomists for standard genome sequencing and annotation.</title>
        <authorList>
            <consortium name="The Broad Institute Genomics Platform"/>
            <consortium name="The Broad Institute Genome Sequencing Center for Infectious Disease"/>
            <person name="Wu L."/>
            <person name="Ma J."/>
        </authorList>
    </citation>
    <scope>NUCLEOTIDE SEQUENCE [LARGE SCALE GENOMIC DNA]</scope>
    <source>
        <strain evidence="1 2">JCM 14942</strain>
    </source>
</reference>
<dbReference type="Proteomes" id="UP001500842">
    <property type="component" value="Unassembled WGS sequence"/>
</dbReference>
<evidence type="ECO:0000313" key="1">
    <source>
        <dbReference type="EMBL" id="GAA1503545.1"/>
    </source>
</evidence>
<name>A0ABN1ZSG8_9ACTN</name>
<dbReference type="RefSeq" id="WP_141006069.1">
    <property type="nucleotide sequence ID" value="NZ_BAAAOR010000003.1"/>
</dbReference>